<dbReference type="InterPro" id="IPR011989">
    <property type="entry name" value="ARM-like"/>
</dbReference>
<feature type="region of interest" description="Disordered" evidence="2">
    <location>
        <begin position="1307"/>
        <end position="1357"/>
    </location>
</feature>
<evidence type="ECO:0000256" key="1">
    <source>
        <dbReference type="SAM" id="Coils"/>
    </source>
</evidence>
<feature type="coiled-coil region" evidence="1">
    <location>
        <begin position="1177"/>
        <end position="1204"/>
    </location>
</feature>
<feature type="region of interest" description="Disordered" evidence="2">
    <location>
        <begin position="971"/>
        <end position="1052"/>
    </location>
</feature>
<feature type="compositionally biased region" description="Low complexity" evidence="2">
    <location>
        <begin position="201"/>
        <end position="253"/>
    </location>
</feature>
<comment type="caution">
    <text evidence="3">The sequence shown here is derived from an EMBL/GenBank/DDBJ whole genome shotgun (WGS) entry which is preliminary data.</text>
</comment>
<dbReference type="EMBL" id="JBBJCI010000151">
    <property type="protein sequence ID" value="KAK7241955.1"/>
    <property type="molecule type" value="Genomic_DNA"/>
</dbReference>
<feature type="compositionally biased region" description="Basic residues" evidence="2">
    <location>
        <begin position="1327"/>
        <end position="1340"/>
    </location>
</feature>
<feature type="compositionally biased region" description="Low complexity" evidence="2">
    <location>
        <begin position="466"/>
        <end position="477"/>
    </location>
</feature>
<protein>
    <recommendedName>
        <fullName evidence="5">GRIP domain-containing protein</fullName>
    </recommendedName>
</protein>
<feature type="region of interest" description="Disordered" evidence="2">
    <location>
        <begin position="838"/>
        <end position="862"/>
    </location>
</feature>
<keyword evidence="1" id="KW-0175">Coiled coil</keyword>
<feature type="coiled-coil region" evidence="1">
    <location>
        <begin position="2200"/>
        <end position="2359"/>
    </location>
</feature>
<feature type="coiled-coil region" evidence="1">
    <location>
        <begin position="1426"/>
        <end position="1487"/>
    </location>
</feature>
<feature type="compositionally biased region" description="Basic and acidic residues" evidence="2">
    <location>
        <begin position="1039"/>
        <end position="1051"/>
    </location>
</feature>
<feature type="compositionally biased region" description="Basic residues" evidence="2">
    <location>
        <begin position="478"/>
        <end position="493"/>
    </location>
</feature>
<feature type="coiled-coil region" evidence="1">
    <location>
        <begin position="1751"/>
        <end position="2171"/>
    </location>
</feature>
<gene>
    <name evidence="3" type="ORF">SO694_00018158</name>
</gene>
<feature type="region of interest" description="Disordered" evidence="2">
    <location>
        <begin position="2373"/>
        <end position="2400"/>
    </location>
</feature>
<evidence type="ECO:0000256" key="2">
    <source>
        <dbReference type="SAM" id="MobiDB-lite"/>
    </source>
</evidence>
<feature type="compositionally biased region" description="Basic residues" evidence="2">
    <location>
        <begin position="999"/>
        <end position="1015"/>
    </location>
</feature>
<dbReference type="Gene3D" id="1.25.10.10">
    <property type="entry name" value="Leucine-rich Repeat Variant"/>
    <property type="match status" value="1"/>
</dbReference>
<keyword evidence="4" id="KW-1185">Reference proteome</keyword>
<dbReference type="Proteomes" id="UP001363151">
    <property type="component" value="Unassembled WGS sequence"/>
</dbReference>
<accession>A0ABR1G0B9</accession>
<feature type="compositionally biased region" description="Basic and acidic residues" evidence="2">
    <location>
        <begin position="1209"/>
        <end position="1223"/>
    </location>
</feature>
<feature type="compositionally biased region" description="Basic residues" evidence="2">
    <location>
        <begin position="1231"/>
        <end position="1245"/>
    </location>
</feature>
<dbReference type="PANTHER" id="PTHR47357">
    <property type="entry name" value="COP1-INTERACTIVE PROTEIN 1"/>
    <property type="match status" value="1"/>
</dbReference>
<feature type="region of interest" description="Disordered" evidence="2">
    <location>
        <begin position="1131"/>
        <end position="1173"/>
    </location>
</feature>
<sequence length="2457" mass="262948">MADGDGDDAETLAERLAWARGGELVSTLEELEALAAAYPGPTGDAALGALVDVLAGHEEHEPEAVQQAAEVVARLVDGRSADGRRNGAGFLKEPRHIVVLLDVLETSDAYTAVVVLELVASLHGSHGEALVGALLGAPAGGARLLETLGDAREPVRNASTALLERLTRPGDAPSGPADELRTCCAFSEVFPRLWARLEEAPAAPRAATASASRRTPRGPGRPSRTTPAAPSRSTATRTTTTGSSSTRATRVVGARGGRGRRRASDDVRAGALDVLARLLDDHEANGLAMCEARVPTDGARRRFAPEFVLEVAATPALFGPAAAAARDVARVMWATEGAAIVAAPGSTAAARRPSRCWATRTPSRRSRASAAPRPTPPDAKRTRGLACLALGLCLDHLGDEPKQGWTKASLLALLKQRVGFGTFAAARVFTRKNISPVKNTSINSLSYYQAWRSLDGVADDARAPRARAAATRAPRATSSRRTRPSPPGRRPRPAPRASSSGGLLGGGAARPRRRRAPVVSSAILAERDAEIAALKATVAAGADAAAERDVLADALENQASELKRVTEALDAVEGRNGALEAQVAALASSADPADDTTLRLRVAELEARNSTLEAQAREDADALATRVGEASALQRRVDELAPLLAAEQEARAADVARLQGELERKTADLETEARRVASEAESVERDKGEQVAELEELRTSRRRLTRRTSEFSQTMKTLFAISDHIHDELVAGDDLCDDDDAKLGMMQQLLPVKVEELVAQRVTEAAASSAPTGDVAALEAKLAAAEAALRENQPADVAALEQKLAAAEAARDAAQKEADGAVDDLADLEDRLFAAEAKLKKPPGDSDDDVAPAPTAADLSPASLSADEGIMAAIMAERDMLKTRLKEQEDAVRHADAVVADAAAVEARHAREIEGREESLRQLAADADGAAEEAARAAAALAEAREPLERELQAQAQAMYGELEAARAQLAASASAPATPGPFDGGAARAPGPFDARRFGGRARPLRRAAGRVRRRAPDARGRRRRAAGRVRSAAGPARRVDARWRTDRRERRASRRVAALVAAAEEAETDRKYRKRDSLRAFENAVKKLEAAEASGGREAAAIDAEAGAEAAASRIAELEAAQRPVFDAAAALPGFPRRRPPRAPFDDDGRRARAAPAPSTRWRRSEPAPDLKEALSIVESALEDATAEKQALEDSLRSDLDAAREIAARRGARGEGGREAGPRGFAARGPRRGPRGARVARRGPRGDAQGQALPPKQDSLRARNNAIKKLEATEAERDAGLEAVAALEARLAQAAADLQAAQLPAPAHQRSLSTVEGARGARAPSTRRRRAPSTRRRPSTPDPERPRRLRREPPETAALREAAAAAEARAADASAARDALEAELDARRADLRAEMPTPTHQRSLSTAEGAYAGAPAGAFGVVDAPDLRVRVAELEAELATAKAAFPADADVQSIRAQLALRQTEVAEAHAKAATLETELAAARQAIDASAHRRTSEDERLFSKTEVEIKTAELARVTALYEQAAEASKQLADEFESRSLACRCAEETRDAAIADVKQVVDDYNALRAELERSAAASRETEHALTQRALDLEAELAAARGAAVDLDVLAKATAALEASEASAEDARAERDAAVKARADASERYETSMQALTAQQEEFASALRDAIAQARDAGDALDDERARFEAEKKASREELRALERRLADVDLSAVAAEEKLCDAKRNALTSQQEVLKLTQDLADARAAAQRRTASESSQFAADLAEAKEALKAARSEAFAAKAAEATLTASLEKARAKEEALSKRLSDVVDEFHVAKKRLQAGDDGASVLSQDNDRLRRLKESLESDVADARKVSAALEAAVASLEAKLESTCDALRSEAARDLEAAREGFEAQTRQLTAEHDATVGAFQETLEETEAQRKTWEDRAKKTKARLKALEADGDDARALDAEALEALRLSSVEDAERVEALERSNDKLARELAQVKADNEATARDELRFQEHRVAEADARADAAERETADVARRVAAIDLELAASQEAAATSARSAATLEARCAELELDARRAARANEDALEEAAAKAAALEEQLEVARARGDEIEQSLEDAETARDAEAEHRESTEAMWEEHMTAAAGYQERLDAAEKRVRELEQAKAAPACDEGERLATLEAELSETRRSLELSRAEPDDLRAKLEEAEAAADEAEMLWEERGADLEALEQERDALLEAARRRSGETGLTGEEADAAMDELAADLELAEERARAAEDRLAELQAARDSGDDDVAAMEQEVVLEELAADLDAERRQRELAESRSAELDRMLRASRASFEDAPRPSAADLDRVRAAEARAEALGRELEDARVRASQLEESLEASELDRLHGEFEAEQRLKDDLEGLARPSRTPPRTPNRSPRAATTPEHWQTAICARSEAEAAELEGLDDEWRGLEEEHNDLLALLRAGKGCDIPQLQRRLSRFG</sequence>
<feature type="region of interest" description="Disordered" evidence="2">
    <location>
        <begin position="462"/>
        <end position="515"/>
    </location>
</feature>
<evidence type="ECO:0000313" key="4">
    <source>
        <dbReference type="Proteomes" id="UP001363151"/>
    </source>
</evidence>
<feature type="coiled-coil region" evidence="1">
    <location>
        <begin position="1609"/>
        <end position="1714"/>
    </location>
</feature>
<feature type="compositionally biased region" description="Low complexity" evidence="2">
    <location>
        <begin position="2389"/>
        <end position="2399"/>
    </location>
</feature>
<feature type="coiled-coil region" evidence="1">
    <location>
        <begin position="552"/>
        <end position="622"/>
    </location>
</feature>
<proteinExistence type="predicted"/>
<feature type="region of interest" description="Disordered" evidence="2">
    <location>
        <begin position="1209"/>
        <end position="1278"/>
    </location>
</feature>
<organism evidence="3 4">
    <name type="scientific">Aureococcus anophagefferens</name>
    <name type="common">Harmful bloom alga</name>
    <dbReference type="NCBI Taxonomy" id="44056"/>
    <lineage>
        <taxon>Eukaryota</taxon>
        <taxon>Sar</taxon>
        <taxon>Stramenopiles</taxon>
        <taxon>Ochrophyta</taxon>
        <taxon>Pelagophyceae</taxon>
        <taxon>Pelagomonadales</taxon>
        <taxon>Pelagomonadaceae</taxon>
        <taxon>Aureococcus</taxon>
    </lineage>
</organism>
<feature type="region of interest" description="Disordered" evidence="2">
    <location>
        <begin position="352"/>
        <end position="380"/>
    </location>
</feature>
<name>A0ABR1G0B9_AURAN</name>
<feature type="compositionally biased region" description="Basic and acidic residues" evidence="2">
    <location>
        <begin position="1344"/>
        <end position="1356"/>
    </location>
</feature>
<reference evidence="3 4" key="1">
    <citation type="submission" date="2024-03" db="EMBL/GenBank/DDBJ databases">
        <title>Aureococcus anophagefferens CCMP1851 and Kratosvirus quantuckense: Draft genome of a second virus-susceptible host strain in the model system.</title>
        <authorList>
            <person name="Chase E."/>
            <person name="Truchon A.R."/>
            <person name="Schepens W."/>
            <person name="Wilhelm S.W."/>
        </authorList>
    </citation>
    <scope>NUCLEOTIDE SEQUENCE [LARGE SCALE GENOMIC DNA]</scope>
    <source>
        <strain evidence="3 4">CCMP1851</strain>
    </source>
</reference>
<feature type="region of interest" description="Disordered" evidence="2">
    <location>
        <begin position="201"/>
        <end position="266"/>
    </location>
</feature>
<evidence type="ECO:0008006" key="5">
    <source>
        <dbReference type="Google" id="ProtNLM"/>
    </source>
</evidence>
<feature type="compositionally biased region" description="Low complexity" evidence="2">
    <location>
        <begin position="851"/>
        <end position="862"/>
    </location>
</feature>
<evidence type="ECO:0000313" key="3">
    <source>
        <dbReference type="EMBL" id="KAK7241955.1"/>
    </source>
</evidence>
<dbReference type="PANTHER" id="PTHR47357:SF1">
    <property type="entry name" value="SPINDLE POLE BODY COMPONENT 110"/>
    <property type="match status" value="1"/>
</dbReference>
<feature type="region of interest" description="Disordered" evidence="2">
    <location>
        <begin position="669"/>
        <end position="688"/>
    </location>
</feature>
<dbReference type="Gene3D" id="1.10.287.1490">
    <property type="match status" value="1"/>
</dbReference>
<feature type="coiled-coil region" evidence="1">
    <location>
        <begin position="797"/>
        <end position="838"/>
    </location>
</feature>